<dbReference type="Gene3D" id="1.25.40.20">
    <property type="entry name" value="Ankyrin repeat-containing domain"/>
    <property type="match status" value="3"/>
</dbReference>
<protein>
    <submittedName>
        <fullName evidence="9">Aste57867_17608 protein</fullName>
    </submittedName>
</protein>
<dbReference type="Pfam" id="PF12796">
    <property type="entry name" value="Ank_2"/>
    <property type="match status" value="3"/>
</dbReference>
<name>A0A485L8C8_9STRA</name>
<evidence type="ECO:0000259" key="7">
    <source>
        <dbReference type="PROSITE" id="PS50222"/>
    </source>
</evidence>
<evidence type="ECO:0000256" key="3">
    <source>
        <dbReference type="ARBA" id="ARBA00023043"/>
    </source>
</evidence>
<feature type="domain" description="EF-hand" evidence="7">
    <location>
        <begin position="695"/>
        <end position="721"/>
    </location>
</feature>
<evidence type="ECO:0000256" key="2">
    <source>
        <dbReference type="ARBA" id="ARBA00022837"/>
    </source>
</evidence>
<evidence type="ECO:0000256" key="1">
    <source>
        <dbReference type="ARBA" id="ARBA00022737"/>
    </source>
</evidence>
<reference evidence="8" key="2">
    <citation type="submission" date="2019-06" db="EMBL/GenBank/DDBJ databases">
        <title>Genomics analysis of Aphanomyces spp. identifies a new class of oomycete effector associated with host adaptation.</title>
        <authorList>
            <person name="Gaulin E."/>
        </authorList>
    </citation>
    <scope>NUCLEOTIDE SEQUENCE</scope>
    <source>
        <strain evidence="8">CBS 578.67</strain>
    </source>
</reference>
<keyword evidence="2" id="KW-0106">Calcium</keyword>
<dbReference type="GO" id="GO:0004672">
    <property type="term" value="F:protein kinase activity"/>
    <property type="evidence" value="ECO:0007669"/>
    <property type="project" value="InterPro"/>
</dbReference>
<dbReference type="EMBL" id="CAADRA010006223">
    <property type="protein sequence ID" value="VFT94359.1"/>
    <property type="molecule type" value="Genomic_DNA"/>
</dbReference>
<dbReference type="InterPro" id="IPR002110">
    <property type="entry name" value="Ankyrin_rpt"/>
</dbReference>
<evidence type="ECO:0000259" key="6">
    <source>
        <dbReference type="PROSITE" id="PS50011"/>
    </source>
</evidence>
<dbReference type="InterPro" id="IPR000719">
    <property type="entry name" value="Prot_kinase_dom"/>
</dbReference>
<dbReference type="InterPro" id="IPR018247">
    <property type="entry name" value="EF_Hand_1_Ca_BS"/>
</dbReference>
<dbReference type="PANTHER" id="PTHR24198:SF165">
    <property type="entry name" value="ANKYRIN REPEAT-CONTAINING PROTEIN-RELATED"/>
    <property type="match status" value="1"/>
</dbReference>
<reference evidence="9 10" key="1">
    <citation type="submission" date="2019-03" db="EMBL/GenBank/DDBJ databases">
        <authorList>
            <person name="Gaulin E."/>
            <person name="Dumas B."/>
        </authorList>
    </citation>
    <scope>NUCLEOTIDE SEQUENCE [LARGE SCALE GENOMIC DNA]</scope>
    <source>
        <strain evidence="9">CBS 568.67</strain>
    </source>
</reference>
<keyword evidence="10" id="KW-1185">Reference proteome</keyword>
<evidence type="ECO:0000313" key="9">
    <source>
        <dbReference type="EMBL" id="VFT94359.1"/>
    </source>
</evidence>
<dbReference type="GO" id="GO:0005509">
    <property type="term" value="F:calcium ion binding"/>
    <property type="evidence" value="ECO:0007669"/>
    <property type="project" value="InterPro"/>
</dbReference>
<sequence length="1378" mass="154014">MPGKVPLHDLVRSGNVQGLQDALVTTSTADMNACMVLELPFVEPETRFSRTLSAVRAQNPDARYFDIHQSLFKEERDSIDFECTPLILATYLGQLEMVQILVACAGVDVNSVSKTTRETALGIAASFGHVEILYALLSRADVQVNLENDVHKAPLHTAAGNGNVEIVKLLLAHADIAVNQVSNVPQQVGCNVFQQMPQQGSTPLFFAARCGFADIVAELLTHPRIDPLASNLLKHTPLMAAVLARSESTVERLMACPAVAESINEVDLKYSRTALMVACESGYLPTVTLLTASSYVNYDLQDSLNRNAMMIGIGSLDVVKHFAELRYNKPVRRILDLDIKTDLFQDLMRVFEFACVGEFTDAVKVMLDHAIGNTEAASDVYHSVLEKFLGIAIDKGKTKIVQYFLQQPIFSGPSLCNGGKWKSCRVLHHACEKGYNNIVDMLLNVGVDVNEDRNDYTALFLACEAGHTDVALALLEHPDIDTSIGRGNAETSIDKAVKNEMYEVVEKLIAHGDFFLIQSKSASILPHVAPYLRPATAELFLENDLPVDVDDNGKLFLRDDHLYSWNVFMDVSTPVNASVRLETVTNIVNQDIFDTCRGELIRELAYSQDKNGRTVLQITDMVTRRYFNDQLFFCGRYEIYDGPPIYVSSTAVVVNAFDHGMFKHLFDQFGIDGSLYEDGFNKCTTTLGQNKSTEFELCDKNRNGALTEAEFMRFCEHTYGGKIKVAVKFMRNRDEYKRELDMRHGWNSKSVLELLPMASEEAFKINVQNLTIHGNFSMSNYPYALVLPLADRSLEDIYLKERPNDNQIRNMLQEVGELLKELHENNIVHGDLKKLNVLRVDSHMRLIDMDAATKVEQDIGAKFSSGSLPPELFYKLQSQNERDMYAHYWQEMEESNLELSSKVQPRHDWVVKSFHSISSHSHALPYKPVKATPAIDMWSFGVMMYQFYSGVELVPTDRNQDVDENGIERAATWTKDDLTTRIQNKVSNPLARDLLMKLLTIDPADRISATAMLSHEYFDVKFDSKNSPNLQAIEKKIDQLSVQVATGFENVIERLDQVVVLNTQTIEALAATKGDLMRGIFQATEVHVPTSFVLFPFNILDKQDEDEDEAAVTLEQSANFIQKGIAMGANFMKAVKSNKTIGTAIKVFSAGEPLYLYLIDEVHGAPVVPSRLSKDDPPLYPIKIETKSDEYINFIATAMPYIQTGFKFIKGINTVATLAKSLGVPSLDKEVMANIGDNIEKAKKTSSVFDFQVLQTAVEAHDSAAPVHFIRGAALRELERFFAEKDKERNFSGLGRTYSATGQALWTTKESIATFESTKQSGKFGGETPMTKNAKKGLTAQEIFSDVLRNYRPDTERRTLRTPGALAIQRTELSADNS</sequence>
<dbReference type="PROSITE" id="PS50297">
    <property type="entry name" value="ANK_REP_REGION"/>
    <property type="match status" value="2"/>
</dbReference>
<keyword evidence="1" id="KW-0677">Repeat</keyword>
<dbReference type="Gene3D" id="1.10.510.10">
    <property type="entry name" value="Transferase(Phosphotransferase) domain 1"/>
    <property type="match status" value="1"/>
</dbReference>
<feature type="domain" description="Protein kinase" evidence="6">
    <location>
        <begin position="695"/>
        <end position="1018"/>
    </location>
</feature>
<feature type="repeat" description="ANK" evidence="5">
    <location>
        <begin position="150"/>
        <end position="171"/>
    </location>
</feature>
<dbReference type="SMART" id="SM00248">
    <property type="entry name" value="ANK"/>
    <property type="match status" value="9"/>
</dbReference>
<feature type="repeat" description="ANK" evidence="5">
    <location>
        <begin position="422"/>
        <end position="454"/>
    </location>
</feature>
<dbReference type="InterPro" id="IPR011992">
    <property type="entry name" value="EF-hand-dom_pair"/>
</dbReference>
<dbReference type="SUPFAM" id="SSF56112">
    <property type="entry name" value="Protein kinase-like (PK-like)"/>
    <property type="match status" value="1"/>
</dbReference>
<dbReference type="SUPFAM" id="SSF48403">
    <property type="entry name" value="Ankyrin repeat"/>
    <property type="match status" value="2"/>
</dbReference>
<accession>A0A485L8C8</accession>
<dbReference type="PROSITE" id="PS00018">
    <property type="entry name" value="EF_HAND_1"/>
    <property type="match status" value="1"/>
</dbReference>
<dbReference type="OrthoDB" id="78691at2759"/>
<dbReference type="SMART" id="SM00220">
    <property type="entry name" value="S_TKc"/>
    <property type="match status" value="1"/>
</dbReference>
<keyword evidence="3 5" id="KW-0040">ANK repeat</keyword>
<dbReference type="PANTHER" id="PTHR24198">
    <property type="entry name" value="ANKYRIN REPEAT AND PROTEIN KINASE DOMAIN-CONTAINING PROTEIN"/>
    <property type="match status" value="1"/>
</dbReference>
<dbReference type="Proteomes" id="UP000332933">
    <property type="component" value="Unassembled WGS sequence"/>
</dbReference>
<gene>
    <name evidence="9" type="primary">Aste57867_17608</name>
    <name evidence="8" type="ORF">As57867_017548</name>
    <name evidence="9" type="ORF">ASTE57867_17608</name>
</gene>
<dbReference type="PROSITE" id="PS50222">
    <property type="entry name" value="EF_HAND_2"/>
    <property type="match status" value="1"/>
</dbReference>
<evidence type="ECO:0000313" key="10">
    <source>
        <dbReference type="Proteomes" id="UP000332933"/>
    </source>
</evidence>
<dbReference type="Pfam" id="PF00069">
    <property type="entry name" value="Pkinase"/>
    <property type="match status" value="2"/>
</dbReference>
<dbReference type="PROSITE" id="PS50011">
    <property type="entry name" value="PROTEIN_KINASE_DOM"/>
    <property type="match status" value="1"/>
</dbReference>
<dbReference type="InterPro" id="IPR036770">
    <property type="entry name" value="Ankyrin_rpt-contain_sf"/>
</dbReference>
<dbReference type="PROSITE" id="PS50088">
    <property type="entry name" value="ANK_REPEAT"/>
    <property type="match status" value="2"/>
</dbReference>
<proteinExistence type="inferred from homology"/>
<organism evidence="9 10">
    <name type="scientific">Aphanomyces stellatus</name>
    <dbReference type="NCBI Taxonomy" id="120398"/>
    <lineage>
        <taxon>Eukaryota</taxon>
        <taxon>Sar</taxon>
        <taxon>Stramenopiles</taxon>
        <taxon>Oomycota</taxon>
        <taxon>Saprolegniomycetes</taxon>
        <taxon>Saprolegniales</taxon>
        <taxon>Verrucalvaceae</taxon>
        <taxon>Aphanomyces</taxon>
    </lineage>
</organism>
<evidence type="ECO:0000256" key="4">
    <source>
        <dbReference type="ARBA" id="ARBA00024334"/>
    </source>
</evidence>
<dbReference type="InterPro" id="IPR002048">
    <property type="entry name" value="EF_hand_dom"/>
</dbReference>
<dbReference type="SUPFAM" id="SSF47473">
    <property type="entry name" value="EF-hand"/>
    <property type="match status" value="1"/>
</dbReference>
<dbReference type="EMBL" id="VJMH01006202">
    <property type="protein sequence ID" value="KAF0691110.1"/>
    <property type="molecule type" value="Genomic_DNA"/>
</dbReference>
<evidence type="ECO:0000313" key="8">
    <source>
        <dbReference type="EMBL" id="KAF0691110.1"/>
    </source>
</evidence>
<comment type="similarity">
    <text evidence="4">Belongs to the protein kinase superfamily. Ser/Thr protein kinase family. CDPK subfamily.</text>
</comment>
<dbReference type="GO" id="GO:0005524">
    <property type="term" value="F:ATP binding"/>
    <property type="evidence" value="ECO:0007669"/>
    <property type="project" value="InterPro"/>
</dbReference>
<evidence type="ECO:0000256" key="5">
    <source>
        <dbReference type="PROSITE-ProRule" id="PRU00023"/>
    </source>
</evidence>
<dbReference type="InterPro" id="IPR011009">
    <property type="entry name" value="Kinase-like_dom_sf"/>
</dbReference>